<proteinExistence type="predicted"/>
<dbReference type="EMBL" id="KT762610">
    <property type="protein sequence ID" value="AMK92559.1"/>
    <property type="molecule type" value="Genomic_DNA"/>
</dbReference>
<dbReference type="SUPFAM" id="SSF54637">
    <property type="entry name" value="Thioesterase/thiol ester dehydrase-isomerase"/>
    <property type="match status" value="1"/>
</dbReference>
<evidence type="ECO:0000313" key="2">
    <source>
        <dbReference type="EMBL" id="OKH93383.1"/>
    </source>
</evidence>
<dbReference type="CDD" id="cd00586">
    <property type="entry name" value="4HBT"/>
    <property type="match status" value="1"/>
</dbReference>
<reference evidence="1" key="2">
    <citation type="journal article" date="2016" name="MBio">
        <title>Strain Prioritization and Genome Mining for Enediyne Natural Products.</title>
        <authorList>
            <person name="Yan X."/>
            <person name="Ge H."/>
            <person name="Huang T."/>
            <person name="Hindra"/>
            <person name="Yang D."/>
            <person name="Teng Q."/>
            <person name="Crnovcic I."/>
            <person name="Li X."/>
            <person name="Rudolf J.D."/>
            <person name="Lohman J.R."/>
            <person name="Gansemans Y."/>
            <person name="Zhu X."/>
            <person name="Huang Y."/>
            <person name="Zhao L.X."/>
            <person name="Jiang Y."/>
            <person name="Van Nieuwerburgh F."/>
            <person name="Rader C."/>
            <person name="Duan Y."/>
            <person name="Shen B."/>
        </authorList>
    </citation>
    <scope>NUCLEOTIDE SEQUENCE</scope>
    <source>
        <strain evidence="1">DCA2648</strain>
    </source>
</reference>
<dbReference type="InterPro" id="IPR029069">
    <property type="entry name" value="HotDog_dom_sf"/>
</dbReference>
<dbReference type="GeneID" id="96791710"/>
<dbReference type="EMBL" id="LFBV01000004">
    <property type="protein sequence ID" value="OKH93383.1"/>
    <property type="molecule type" value="Genomic_DNA"/>
</dbReference>
<dbReference type="RefSeq" id="WP_073789563.1">
    <property type="nucleotide sequence ID" value="NZ_CP109583.1"/>
</dbReference>
<dbReference type="Pfam" id="PF13279">
    <property type="entry name" value="4HBT_2"/>
    <property type="match status" value="1"/>
</dbReference>
<reference evidence="2 3" key="1">
    <citation type="submission" date="2015-06" db="EMBL/GenBank/DDBJ databases">
        <title>Cloning and characterization of the uncialamcin biosynthetic gene cluster.</title>
        <authorList>
            <person name="Yan X."/>
            <person name="Huang T."/>
            <person name="Ge H."/>
            <person name="Shen B."/>
        </authorList>
    </citation>
    <scope>NUCLEOTIDE SEQUENCE [LARGE SCALE GENOMIC DNA]</scope>
    <source>
        <strain evidence="2 3">DCA2648</strain>
    </source>
</reference>
<evidence type="ECO:0000313" key="1">
    <source>
        <dbReference type="EMBL" id="AMK92559.1"/>
    </source>
</evidence>
<gene>
    <name evidence="1" type="primary">ucmE10</name>
    <name evidence="2" type="ORF">AB852_17835</name>
</gene>
<accession>A0A140E9J0</accession>
<dbReference type="Gene3D" id="3.10.129.10">
    <property type="entry name" value="Hotdog Thioesterase"/>
    <property type="match status" value="1"/>
</dbReference>
<dbReference type="AlphaFoldDB" id="A0A140E9J0"/>
<organism evidence="1">
    <name type="scientific">Streptomyces uncialis</name>
    <dbReference type="NCBI Taxonomy" id="1048205"/>
    <lineage>
        <taxon>Bacteria</taxon>
        <taxon>Bacillati</taxon>
        <taxon>Actinomycetota</taxon>
        <taxon>Actinomycetes</taxon>
        <taxon>Kitasatosporales</taxon>
        <taxon>Streptomycetaceae</taxon>
        <taxon>Streptomyces</taxon>
    </lineage>
</organism>
<evidence type="ECO:0000313" key="3">
    <source>
        <dbReference type="Proteomes" id="UP000186455"/>
    </source>
</evidence>
<name>A0A140E9J0_9ACTN</name>
<keyword evidence="3" id="KW-1185">Reference proteome</keyword>
<sequence>MPDFFEYRHIVGFEDTNLVGNVYFAHYVSWQGRCRESFLKEHAPTVLDELRAGLRLFTVSCRCEYFRELTAFDTVAVRLRLDELLSTQVGFSFDYVLLDAEGEHLVARGTQRVACLRSDGRETVPVPVPAALRAALEPFRRIPA</sequence>
<protein>
    <submittedName>
        <fullName evidence="2">4-hydroxybenzoyl-CoA thioesterase</fullName>
    </submittedName>
    <submittedName>
        <fullName evidence="1">Type II thioesterase</fullName>
    </submittedName>
</protein>
<dbReference type="STRING" id="1048205.AB852_17835"/>
<dbReference type="Proteomes" id="UP000186455">
    <property type="component" value="Unassembled WGS sequence"/>
</dbReference>